<proteinExistence type="predicted"/>
<dbReference type="Proteomes" id="UP000001926">
    <property type="component" value="Partially assembled WGS sequence"/>
</dbReference>
<feature type="signal peptide" evidence="2">
    <location>
        <begin position="1"/>
        <end position="19"/>
    </location>
</feature>
<dbReference type="EMBL" id="DS571155">
    <property type="protein sequence ID" value="EAL49185.1"/>
    <property type="molecule type" value="Genomic_DNA"/>
</dbReference>
<reference evidence="3" key="1">
    <citation type="journal article" date="2005" name="Nature">
        <title>The genome of the protist parasite Entamoeba histolytica.</title>
        <authorList>
            <person name="Loftus B."/>
            <person name="Anderson I."/>
            <person name="Davies R."/>
            <person name="Alsmark U.C."/>
            <person name="Samuelson J."/>
            <person name="Amedeo P."/>
            <person name="Roncaglia P."/>
            <person name="Berriman M."/>
            <person name="Hirt R.P."/>
            <person name="Mann B.J."/>
            <person name="Nozaki T."/>
            <person name="Suh B."/>
            <person name="Pop M."/>
            <person name="Duchene M."/>
            <person name="Ackers J."/>
            <person name="Tannich E."/>
            <person name="Leippe M."/>
            <person name="Hofer M."/>
            <person name="Bruchhaus I."/>
            <person name="Willhoeft U."/>
            <person name="Bhattacharya A."/>
            <person name="Chillingworth T."/>
            <person name="Churcher C."/>
            <person name="Hance Z."/>
            <person name="Harris B."/>
            <person name="Harris D."/>
            <person name="Jagels K."/>
            <person name="Moule S."/>
            <person name="Mungall K."/>
            <person name="Ormond D."/>
            <person name="Squares R."/>
            <person name="Whitehead S."/>
            <person name="Quail M.A."/>
            <person name="Rabbinowitsch E."/>
            <person name="Norbertczak H."/>
            <person name="Price C."/>
            <person name="Wang Z."/>
            <person name="Guillen N."/>
            <person name="Gilchrist C."/>
            <person name="Stroup S.E."/>
            <person name="Bhattacharya S."/>
            <person name="Lohia A."/>
            <person name="Foster P.G."/>
            <person name="Sicheritz-Ponten T."/>
            <person name="Weber C."/>
            <person name="Singh U."/>
            <person name="Mukherjee C."/>
            <person name="El-Sayed N.M."/>
            <person name="Petri W.A.Jr."/>
            <person name="Clark C.G."/>
            <person name="Embley T.M."/>
            <person name="Barrell B."/>
            <person name="Fraser C.M."/>
            <person name="Hall N."/>
        </authorList>
    </citation>
    <scope>NUCLEOTIDE SEQUENCE [LARGE SCALE GENOMIC DNA]</scope>
    <source>
        <strain evidence="3">HM-1:IMSS</strain>
    </source>
</reference>
<organism evidence="3 4">
    <name type="scientific">Entamoeba histolytica (strain ATCC 30459 / HM-1:IMSS / ABRM)</name>
    <dbReference type="NCBI Taxonomy" id="294381"/>
    <lineage>
        <taxon>Eukaryota</taxon>
        <taxon>Amoebozoa</taxon>
        <taxon>Evosea</taxon>
        <taxon>Archamoebae</taxon>
        <taxon>Mastigamoebida</taxon>
        <taxon>Entamoebidae</taxon>
        <taxon>Entamoeba</taxon>
    </lineage>
</organism>
<feature type="region of interest" description="Disordered" evidence="1">
    <location>
        <begin position="75"/>
        <end position="97"/>
    </location>
</feature>
<keyword evidence="4" id="KW-1185">Reference proteome</keyword>
<dbReference type="RefSeq" id="XP_654562.1">
    <property type="nucleotide sequence ID" value="XM_649470.1"/>
</dbReference>
<reference evidence="3" key="2">
    <citation type="submission" date="2007-03" db="EMBL/GenBank/DDBJ databases">
        <authorList>
            <person name="Lorenzi H."/>
            <person name="Amedeo P."/>
            <person name="Inman J."/>
            <person name="Schobel S."/>
            <person name="Caler E."/>
        </authorList>
    </citation>
    <scope>GENOME REANNOTATION</scope>
    <source>
        <strain evidence="3">HM-1:IMSS</strain>
    </source>
</reference>
<evidence type="ECO:0000313" key="4">
    <source>
        <dbReference type="Proteomes" id="UP000001926"/>
    </source>
</evidence>
<accession>A0A8U0WPR0</accession>
<dbReference type="OMA" id="AEYFCAN"/>
<evidence type="ECO:0000256" key="1">
    <source>
        <dbReference type="SAM" id="MobiDB-lite"/>
    </source>
</evidence>
<name>A0A8U0WPR0_ENTH1</name>
<dbReference type="GeneID" id="3408880"/>
<gene>
    <name evidence="3" type="ORF">EHI_092100</name>
</gene>
<dbReference type="HOGENOM" id="CLU_2445417_0_0_1"/>
<evidence type="ECO:0000313" key="3">
    <source>
        <dbReference type="EMBL" id="EAL49185.1"/>
    </source>
</evidence>
<feature type="chain" id="PRO_5035836083" evidence="2">
    <location>
        <begin position="20"/>
        <end position="97"/>
    </location>
</feature>
<protein>
    <submittedName>
        <fullName evidence="3">Chitinase, putative</fullName>
    </submittedName>
</protein>
<evidence type="ECO:0000256" key="2">
    <source>
        <dbReference type="SAM" id="SignalP"/>
    </source>
</evidence>
<dbReference type="OrthoDB" id="10269560at2759"/>
<dbReference type="AlphaFoldDB" id="A0A8U0WPR0"/>
<dbReference type="KEGG" id="ehi:EHI_092100"/>
<keyword evidence="2" id="KW-0732">Signal</keyword>
<sequence length="97" mass="10587">MMILIILLIQYVLSGFCKGKKNGFYCTDHIKFIWCYGTDSGSALSCASGTDCKCGYSSFNPCGYSFQTMTDCTGTPGNGDETPNHSSEEQPTNDDYC</sequence>